<evidence type="ECO:0000313" key="2">
    <source>
        <dbReference type="Proteomes" id="UP000285773"/>
    </source>
</evidence>
<accession>A0A414CGZ5</accession>
<dbReference type="AlphaFoldDB" id="A0A414CGZ5"/>
<dbReference type="RefSeq" id="WP_118095941.1">
    <property type="nucleotide sequence ID" value="NZ_QSIO01000003.1"/>
</dbReference>
<organism evidence="1 2">
    <name type="scientific">Streptococcus parasanguinis</name>
    <dbReference type="NCBI Taxonomy" id="1318"/>
    <lineage>
        <taxon>Bacteria</taxon>
        <taxon>Bacillati</taxon>
        <taxon>Bacillota</taxon>
        <taxon>Bacilli</taxon>
        <taxon>Lactobacillales</taxon>
        <taxon>Streptococcaceae</taxon>
        <taxon>Streptococcus</taxon>
    </lineage>
</organism>
<gene>
    <name evidence="1" type="ORF">DW820_08075</name>
</gene>
<dbReference type="Proteomes" id="UP000285773">
    <property type="component" value="Unassembled WGS sequence"/>
</dbReference>
<evidence type="ECO:0000313" key="1">
    <source>
        <dbReference type="EMBL" id="RHC94275.1"/>
    </source>
</evidence>
<proteinExistence type="predicted"/>
<dbReference type="EMBL" id="QSIO01000003">
    <property type="protein sequence ID" value="RHC94275.1"/>
    <property type="molecule type" value="Genomic_DNA"/>
</dbReference>
<comment type="caution">
    <text evidence="1">The sequence shown here is derived from an EMBL/GenBank/DDBJ whole genome shotgun (WGS) entry which is preliminary data.</text>
</comment>
<reference evidence="1 2" key="1">
    <citation type="submission" date="2018-08" db="EMBL/GenBank/DDBJ databases">
        <title>A genome reference for cultivated species of the human gut microbiota.</title>
        <authorList>
            <person name="Zou Y."/>
            <person name="Xue W."/>
            <person name="Luo G."/>
        </authorList>
    </citation>
    <scope>NUCLEOTIDE SEQUENCE [LARGE SCALE GENOMIC DNA]</scope>
    <source>
        <strain evidence="1 2">AM33-3BH</strain>
    </source>
</reference>
<sequence>MKKINVWCVLVTVLFLLLGLSKATLASSQGKAKKDPDMARLEKIPAHSLSLLRPSDLAGILLLEDQ</sequence>
<name>A0A414CGZ5_STRPA</name>
<protein>
    <submittedName>
        <fullName evidence="1">Uncharacterized protein</fullName>
    </submittedName>
</protein>